<reference evidence="2" key="1">
    <citation type="journal article" date="2016" name="Nat. Genet.">
        <title>The genome sequences of Arachis duranensis and Arachis ipaensis, the diploid ancestors of cultivated peanut.</title>
        <authorList>
            <person name="Bertioli D.J."/>
            <person name="Cannon S.B."/>
            <person name="Froenicke L."/>
            <person name="Huang G."/>
            <person name="Farmer A.D."/>
            <person name="Cannon E.K."/>
            <person name="Liu X."/>
            <person name="Gao D."/>
            <person name="Clevenger J."/>
            <person name="Dash S."/>
            <person name="Ren L."/>
            <person name="Moretzsohn M.C."/>
            <person name="Shirasawa K."/>
            <person name="Huang W."/>
            <person name="Vidigal B."/>
            <person name="Abernathy B."/>
            <person name="Chu Y."/>
            <person name="Niederhuth C.E."/>
            <person name="Umale P."/>
            <person name="Araujo A.C."/>
            <person name="Kozik A."/>
            <person name="Kim K.D."/>
            <person name="Burow M.D."/>
            <person name="Varshney R.K."/>
            <person name="Wang X."/>
            <person name="Zhang X."/>
            <person name="Barkley N."/>
            <person name="Guimaraes P.M."/>
            <person name="Isobe S."/>
            <person name="Guo B."/>
            <person name="Liao B."/>
            <person name="Stalker H.T."/>
            <person name="Schmitz R.J."/>
            <person name="Scheffler B.E."/>
            <person name="Leal-Bertioli S.C."/>
            <person name="Xun X."/>
            <person name="Jackson S.A."/>
            <person name="Michelmore R."/>
            <person name="Ozias-Akins P."/>
        </authorList>
    </citation>
    <scope>NUCLEOTIDE SEQUENCE [LARGE SCALE GENOMIC DNA]</scope>
    <source>
        <strain evidence="2">cv. V14167</strain>
    </source>
</reference>
<dbReference type="Gene3D" id="3.90.1720.10">
    <property type="entry name" value="endopeptidase domain like (from Nostoc punctiforme)"/>
    <property type="match status" value="1"/>
</dbReference>
<dbReference type="PANTHER" id="PTHR46137:SF4">
    <property type="entry name" value="PROTEIN LEAD-SENSITIVE 1"/>
    <property type="match status" value="1"/>
</dbReference>
<dbReference type="KEGG" id="adu:107476147"/>
<dbReference type="RefSeq" id="XP_015951381.1">
    <property type="nucleotide sequence ID" value="XM_016095895.3"/>
</dbReference>
<evidence type="ECO:0000259" key="1">
    <source>
        <dbReference type="PROSITE" id="PS51934"/>
    </source>
</evidence>
<dbReference type="AlphaFoldDB" id="A0A6P4CGX0"/>
<gene>
    <name evidence="3" type="primary">LOC107476147</name>
</gene>
<evidence type="ECO:0000313" key="3">
    <source>
        <dbReference type="RefSeq" id="XP_015951381.1"/>
    </source>
</evidence>
<dbReference type="PANTHER" id="PTHR46137">
    <property type="entry name" value="OS05G0310600 PROTEIN"/>
    <property type="match status" value="1"/>
</dbReference>
<dbReference type="GeneID" id="107476147"/>
<proteinExistence type="predicted"/>
<organism evidence="2 3">
    <name type="scientific">Arachis duranensis</name>
    <name type="common">Wild peanut</name>
    <dbReference type="NCBI Taxonomy" id="130453"/>
    <lineage>
        <taxon>Eukaryota</taxon>
        <taxon>Viridiplantae</taxon>
        <taxon>Streptophyta</taxon>
        <taxon>Embryophyta</taxon>
        <taxon>Tracheophyta</taxon>
        <taxon>Spermatophyta</taxon>
        <taxon>Magnoliopsida</taxon>
        <taxon>eudicotyledons</taxon>
        <taxon>Gunneridae</taxon>
        <taxon>Pentapetalae</taxon>
        <taxon>rosids</taxon>
        <taxon>fabids</taxon>
        <taxon>Fabales</taxon>
        <taxon>Fabaceae</taxon>
        <taxon>Papilionoideae</taxon>
        <taxon>50 kb inversion clade</taxon>
        <taxon>dalbergioids sensu lato</taxon>
        <taxon>Dalbergieae</taxon>
        <taxon>Pterocarpus clade</taxon>
        <taxon>Arachis</taxon>
    </lineage>
</organism>
<protein>
    <submittedName>
        <fullName evidence="3">Protein LEAD-SENSITIVE 1 isoform X1</fullName>
    </submittedName>
</protein>
<dbReference type="PROSITE" id="PS51934">
    <property type="entry name" value="LRAT"/>
    <property type="match status" value="1"/>
</dbReference>
<keyword evidence="2" id="KW-1185">Reference proteome</keyword>
<dbReference type="InterPro" id="IPR007053">
    <property type="entry name" value="LRAT_dom"/>
</dbReference>
<evidence type="ECO:0000313" key="2">
    <source>
        <dbReference type="Proteomes" id="UP000515211"/>
    </source>
</evidence>
<reference evidence="3" key="2">
    <citation type="submission" date="2025-08" db="UniProtKB">
        <authorList>
            <consortium name="RefSeq"/>
        </authorList>
    </citation>
    <scope>IDENTIFICATION</scope>
    <source>
        <tissue evidence="3">Whole plant</tissue>
    </source>
</reference>
<sequence>MEQSSKETRESLKPGDHIYTWRTAYLYAHHGIYIGEETVIHFTVNGQSSIRTISSSADSIHRCQRSTCMDPHKANGVVSSCLDCFLAGGDVCRYEYGVSQVYFFVRLRAGMCTLAASDEDEIIVRRAKYLLEKGFPSYNLFKNNCENFAVYCKTGRVDVEYGEVGQSGQINAILPASLRIFKTDIGLRNLPKLEPEELAETLQKMVSQHQSQ</sequence>
<dbReference type="Pfam" id="PF04970">
    <property type="entry name" value="LRAT"/>
    <property type="match status" value="1"/>
</dbReference>
<feature type="domain" description="LRAT" evidence="1">
    <location>
        <begin position="19"/>
        <end position="161"/>
    </location>
</feature>
<dbReference type="Proteomes" id="UP000515211">
    <property type="component" value="Chromosome 2"/>
</dbReference>
<accession>A0A6P4CGX0</accession>
<name>A0A6P4CGX0_ARADU</name>